<dbReference type="NCBIfam" id="NF008676">
    <property type="entry name" value="PRK11689.1"/>
    <property type="match status" value="1"/>
</dbReference>
<keyword evidence="4 6" id="KW-1133">Transmembrane helix</keyword>
<evidence type="ECO:0000256" key="3">
    <source>
        <dbReference type="ARBA" id="ARBA00022692"/>
    </source>
</evidence>
<evidence type="ECO:0000256" key="6">
    <source>
        <dbReference type="SAM" id="Phobius"/>
    </source>
</evidence>
<name>A0A7G5EDB9_9BURK</name>
<keyword evidence="9" id="KW-1185">Reference proteome</keyword>
<feature type="transmembrane region" description="Helical" evidence="6">
    <location>
        <begin position="222"/>
        <end position="243"/>
    </location>
</feature>
<dbReference type="InterPro" id="IPR051258">
    <property type="entry name" value="Diverse_Substrate_Transporter"/>
</dbReference>
<dbReference type="PANTHER" id="PTHR42920">
    <property type="entry name" value="OS03G0707200 PROTEIN-RELATED"/>
    <property type="match status" value="1"/>
</dbReference>
<feature type="transmembrane region" description="Helical" evidence="6">
    <location>
        <begin position="44"/>
        <end position="64"/>
    </location>
</feature>
<dbReference type="PANTHER" id="PTHR42920:SF24">
    <property type="entry name" value="AROMATIC AMINO ACID EXPORTER YDDG"/>
    <property type="match status" value="1"/>
</dbReference>
<feature type="transmembrane region" description="Helical" evidence="6">
    <location>
        <begin position="76"/>
        <end position="98"/>
    </location>
</feature>
<evidence type="ECO:0000256" key="2">
    <source>
        <dbReference type="ARBA" id="ARBA00022475"/>
    </source>
</evidence>
<keyword evidence="5 6" id="KW-0472">Membrane</keyword>
<comment type="subcellular location">
    <subcellularLocation>
        <location evidence="1">Cell membrane</location>
        <topology evidence="1">Multi-pass membrane protein</topology>
    </subcellularLocation>
</comment>
<sequence length="306" mass="32672">MSSAPHSPSPVPSQRATLIGLSAVLCWSTSVGLFRSVAEHLGPIGGAAAVFSLGALLVTLRFGMPRLAQLRAMHPGYLWGCGLLFVLYEIALSLSLGFASNRNQTLELGMINYLWPSLTIVLATAIGLQRFRAGLVPGVLLAMVGIVLVLKGDSALSIASLWANVQSNPLAYGLAFSAAWLWPCYSVIAKRYAHGANALPAFLWAVGGVLWVKYAFSSEPAMHFSLPALLQLCMLSGLTALGYSCWDHGLRAGNLTVMAVGSYFTPVLSALVGTVWLNVQPSWSFWQGVALVTAGSLICWWCTRSK</sequence>
<proteinExistence type="predicted"/>
<feature type="domain" description="EamA" evidence="7">
    <location>
        <begin position="171"/>
        <end position="298"/>
    </location>
</feature>
<feature type="transmembrane region" description="Helical" evidence="6">
    <location>
        <begin position="255"/>
        <end position="277"/>
    </location>
</feature>
<feature type="transmembrane region" description="Helical" evidence="6">
    <location>
        <begin position="195"/>
        <end position="216"/>
    </location>
</feature>
<reference evidence="8 9" key="1">
    <citation type="journal article" date="2020" name="G3 (Bethesda)">
        <title>CeMbio - The Caenorhabditis elegans Microbiome Resource.</title>
        <authorList>
            <person name="Dirksen P."/>
            <person name="Assie A."/>
            <person name="Zimmermann J."/>
            <person name="Zhang F."/>
            <person name="Tietje A.M."/>
            <person name="Marsh S.A."/>
            <person name="Felix M.A."/>
            <person name="Shapira M."/>
            <person name="Kaleta C."/>
            <person name="Schulenburg H."/>
            <person name="Samuel B."/>
        </authorList>
    </citation>
    <scope>NUCLEOTIDE SEQUENCE [LARGE SCALE GENOMIC DNA]</scope>
    <source>
        <strain evidence="8 9">BIGb0172</strain>
    </source>
</reference>
<dbReference type="SUPFAM" id="SSF103481">
    <property type="entry name" value="Multidrug resistance efflux transporter EmrE"/>
    <property type="match status" value="1"/>
</dbReference>
<dbReference type="InterPro" id="IPR000620">
    <property type="entry name" value="EamA_dom"/>
</dbReference>
<dbReference type="Proteomes" id="UP000515240">
    <property type="component" value="Chromosome"/>
</dbReference>
<dbReference type="RefSeq" id="WP_182326420.1">
    <property type="nucleotide sequence ID" value="NZ_CP058554.1"/>
</dbReference>
<evidence type="ECO:0000256" key="5">
    <source>
        <dbReference type="ARBA" id="ARBA00023136"/>
    </source>
</evidence>
<protein>
    <submittedName>
        <fullName evidence="8">Aromatic amino acid DMT transporter YddG</fullName>
    </submittedName>
</protein>
<feature type="transmembrane region" description="Helical" evidence="6">
    <location>
        <begin position="110"/>
        <end position="128"/>
    </location>
</feature>
<feature type="transmembrane region" description="Helical" evidence="6">
    <location>
        <begin position="283"/>
        <end position="303"/>
    </location>
</feature>
<dbReference type="EMBL" id="CP058554">
    <property type="protein sequence ID" value="QMV71994.1"/>
    <property type="molecule type" value="Genomic_DNA"/>
</dbReference>
<evidence type="ECO:0000259" key="7">
    <source>
        <dbReference type="Pfam" id="PF00892"/>
    </source>
</evidence>
<dbReference type="InterPro" id="IPR037185">
    <property type="entry name" value="EmrE-like"/>
</dbReference>
<evidence type="ECO:0000256" key="4">
    <source>
        <dbReference type="ARBA" id="ARBA00022989"/>
    </source>
</evidence>
<dbReference type="KEGG" id="cpis:HS961_03630"/>
<dbReference type="GO" id="GO:0005886">
    <property type="term" value="C:plasma membrane"/>
    <property type="evidence" value="ECO:0007669"/>
    <property type="project" value="UniProtKB-SubCell"/>
</dbReference>
<evidence type="ECO:0000256" key="1">
    <source>
        <dbReference type="ARBA" id="ARBA00004651"/>
    </source>
</evidence>
<gene>
    <name evidence="8" type="primary">yddG</name>
    <name evidence="8" type="ORF">HS961_03630</name>
</gene>
<accession>A0A7G5EDB9</accession>
<feature type="transmembrane region" description="Helical" evidence="6">
    <location>
        <begin position="169"/>
        <end position="188"/>
    </location>
</feature>
<organism evidence="8 9">
    <name type="scientific">Comamonas piscis</name>
    <dbReference type="NCBI Taxonomy" id="1562974"/>
    <lineage>
        <taxon>Bacteria</taxon>
        <taxon>Pseudomonadati</taxon>
        <taxon>Pseudomonadota</taxon>
        <taxon>Betaproteobacteria</taxon>
        <taxon>Burkholderiales</taxon>
        <taxon>Comamonadaceae</taxon>
        <taxon>Comamonas</taxon>
    </lineage>
</organism>
<evidence type="ECO:0000313" key="9">
    <source>
        <dbReference type="Proteomes" id="UP000515240"/>
    </source>
</evidence>
<dbReference type="AlphaFoldDB" id="A0A7G5EDB9"/>
<keyword evidence="3 6" id="KW-0812">Transmembrane</keyword>
<keyword evidence="2" id="KW-1003">Cell membrane</keyword>
<dbReference type="Pfam" id="PF00892">
    <property type="entry name" value="EamA"/>
    <property type="match status" value="1"/>
</dbReference>
<evidence type="ECO:0000313" key="8">
    <source>
        <dbReference type="EMBL" id="QMV71994.1"/>
    </source>
</evidence>